<feature type="non-terminal residue" evidence="1">
    <location>
        <position position="90"/>
    </location>
</feature>
<dbReference type="Proteomes" id="UP001159363">
    <property type="component" value="Chromosome X"/>
</dbReference>
<comment type="caution">
    <text evidence="1">The sequence shown here is derived from an EMBL/GenBank/DDBJ whole genome shotgun (WGS) entry which is preliminary data.</text>
</comment>
<gene>
    <name evidence="1" type="ORF">PR048_012826</name>
</gene>
<protein>
    <submittedName>
        <fullName evidence="1">Uncharacterized protein</fullName>
    </submittedName>
</protein>
<sequence length="90" mass="10669">MQYLGFTLTAVMWNYIMKRYDPQSYQKYLTIKDELSIVITSRERFLIYSFMCITDKFCIPASYKEMAAIFKFLQQSVMNSNLVLMSLSDT</sequence>
<reference evidence="1 2" key="1">
    <citation type="submission" date="2023-02" db="EMBL/GenBank/DDBJ databases">
        <title>LHISI_Scaffold_Assembly.</title>
        <authorList>
            <person name="Stuart O.P."/>
            <person name="Cleave R."/>
            <person name="Magrath M.J.L."/>
            <person name="Mikheyev A.S."/>
        </authorList>
    </citation>
    <scope>NUCLEOTIDE SEQUENCE [LARGE SCALE GENOMIC DNA]</scope>
    <source>
        <strain evidence="1">Daus_M_001</strain>
        <tissue evidence="1">Leg muscle</tissue>
    </source>
</reference>
<proteinExistence type="predicted"/>
<evidence type="ECO:0000313" key="1">
    <source>
        <dbReference type="EMBL" id="KAJ8886614.1"/>
    </source>
</evidence>
<organism evidence="1 2">
    <name type="scientific">Dryococelus australis</name>
    <dbReference type="NCBI Taxonomy" id="614101"/>
    <lineage>
        <taxon>Eukaryota</taxon>
        <taxon>Metazoa</taxon>
        <taxon>Ecdysozoa</taxon>
        <taxon>Arthropoda</taxon>
        <taxon>Hexapoda</taxon>
        <taxon>Insecta</taxon>
        <taxon>Pterygota</taxon>
        <taxon>Neoptera</taxon>
        <taxon>Polyneoptera</taxon>
        <taxon>Phasmatodea</taxon>
        <taxon>Verophasmatodea</taxon>
        <taxon>Anareolatae</taxon>
        <taxon>Phasmatidae</taxon>
        <taxon>Eurycanthinae</taxon>
        <taxon>Dryococelus</taxon>
    </lineage>
</organism>
<evidence type="ECO:0000313" key="2">
    <source>
        <dbReference type="Proteomes" id="UP001159363"/>
    </source>
</evidence>
<accession>A0ABQ9HR89</accession>
<name>A0ABQ9HR89_9NEOP</name>
<dbReference type="EMBL" id="JARBHB010000004">
    <property type="protein sequence ID" value="KAJ8886614.1"/>
    <property type="molecule type" value="Genomic_DNA"/>
</dbReference>
<keyword evidence="2" id="KW-1185">Reference proteome</keyword>